<accession>G2YXY8</accession>
<dbReference type="EMBL" id="FQ790360">
    <property type="protein sequence ID" value="CCD56486.1"/>
    <property type="molecule type" value="Genomic_DNA"/>
</dbReference>
<reference evidence="2" key="1">
    <citation type="journal article" date="2011" name="PLoS Genet.">
        <title>Genomic analysis of the necrotrophic fungal pathogens Sclerotinia sclerotiorum and Botrytis cinerea.</title>
        <authorList>
            <person name="Amselem J."/>
            <person name="Cuomo C.A."/>
            <person name="van Kan J.A."/>
            <person name="Viaud M."/>
            <person name="Benito E.P."/>
            <person name="Couloux A."/>
            <person name="Coutinho P.M."/>
            <person name="de Vries R.P."/>
            <person name="Dyer P.S."/>
            <person name="Fillinger S."/>
            <person name="Fournier E."/>
            <person name="Gout L."/>
            <person name="Hahn M."/>
            <person name="Kohn L."/>
            <person name="Lapalu N."/>
            <person name="Plummer K.M."/>
            <person name="Pradier J.M."/>
            <person name="Quevillon E."/>
            <person name="Sharon A."/>
            <person name="Simon A."/>
            <person name="ten Have A."/>
            <person name="Tudzynski B."/>
            <person name="Tudzynski P."/>
            <person name="Wincker P."/>
            <person name="Andrew M."/>
            <person name="Anthouard V."/>
            <person name="Beever R.E."/>
            <person name="Beffa R."/>
            <person name="Benoit I."/>
            <person name="Bouzid O."/>
            <person name="Brault B."/>
            <person name="Chen Z."/>
            <person name="Choquer M."/>
            <person name="Collemare J."/>
            <person name="Cotton P."/>
            <person name="Danchin E.G."/>
            <person name="Da Silva C."/>
            <person name="Gautier A."/>
            <person name="Giraud C."/>
            <person name="Giraud T."/>
            <person name="Gonzalez C."/>
            <person name="Grossetete S."/>
            <person name="Guldener U."/>
            <person name="Henrissat B."/>
            <person name="Howlett B.J."/>
            <person name="Kodira C."/>
            <person name="Kretschmer M."/>
            <person name="Lappartient A."/>
            <person name="Leroch M."/>
            <person name="Levis C."/>
            <person name="Mauceli E."/>
            <person name="Neuveglise C."/>
            <person name="Oeser B."/>
            <person name="Pearson M."/>
            <person name="Poulain J."/>
            <person name="Poussereau N."/>
            <person name="Quesneville H."/>
            <person name="Rascle C."/>
            <person name="Schumacher J."/>
            <person name="Segurens B."/>
            <person name="Sexton A."/>
            <person name="Silva E."/>
            <person name="Sirven C."/>
            <person name="Soanes D.M."/>
            <person name="Talbot N.J."/>
            <person name="Templeton M."/>
            <person name="Yandava C."/>
            <person name="Yarden O."/>
            <person name="Zeng Q."/>
            <person name="Rollins J.A."/>
            <person name="Lebrun M.H."/>
            <person name="Dickman M."/>
        </authorList>
    </citation>
    <scope>NUCLEOTIDE SEQUENCE [LARGE SCALE GENOMIC DNA]</scope>
    <source>
        <strain evidence="2">T4</strain>
    </source>
</reference>
<protein>
    <submittedName>
        <fullName evidence="1">Uncharacterized protein</fullName>
    </submittedName>
</protein>
<organism evidence="1 2">
    <name type="scientific">Botryotinia fuckeliana (strain T4)</name>
    <name type="common">Noble rot fungus</name>
    <name type="synonym">Botrytis cinerea</name>
    <dbReference type="NCBI Taxonomy" id="999810"/>
    <lineage>
        <taxon>Eukaryota</taxon>
        <taxon>Fungi</taxon>
        <taxon>Dikarya</taxon>
        <taxon>Ascomycota</taxon>
        <taxon>Pezizomycotina</taxon>
        <taxon>Leotiomycetes</taxon>
        <taxon>Helotiales</taxon>
        <taxon>Sclerotiniaceae</taxon>
        <taxon>Botrytis</taxon>
    </lineage>
</organism>
<dbReference type="AlphaFoldDB" id="G2YXY8"/>
<evidence type="ECO:0000313" key="1">
    <source>
        <dbReference type="EMBL" id="CCD56486.1"/>
    </source>
</evidence>
<name>G2YXY8_BOTF4</name>
<proteinExistence type="predicted"/>
<dbReference type="HOGENOM" id="CLU_2072795_0_0_1"/>
<gene>
    <name evidence="1" type="ORF">BofuT4_P146550.1</name>
</gene>
<dbReference type="Proteomes" id="UP000008177">
    <property type="component" value="Unplaced contigs"/>
</dbReference>
<sequence>MLYAFDIFVPSTCTRVHQISCQSRTMNENESYQIAIYDRNDAGDSNVSKSKSISKLSSVPPHFHLESSKILPPDLSVYRVISADFFKYPQITTISQAIWKAVNFTPPLAELLTPPSIY</sequence>
<evidence type="ECO:0000313" key="2">
    <source>
        <dbReference type="Proteomes" id="UP000008177"/>
    </source>
</evidence>
<dbReference type="InParanoid" id="G2YXY8"/>